<reference evidence="2" key="1">
    <citation type="submission" date="2024-01" db="EMBL/GenBank/DDBJ databases">
        <authorList>
            <person name="Webb A."/>
        </authorList>
    </citation>
    <scope>NUCLEOTIDE SEQUENCE</scope>
    <source>
        <strain evidence="2">Pm1</strain>
    </source>
</reference>
<keyword evidence="1" id="KW-0812">Transmembrane</keyword>
<organism evidence="2 3">
    <name type="scientific">Peronospora matthiolae</name>
    <dbReference type="NCBI Taxonomy" id="2874970"/>
    <lineage>
        <taxon>Eukaryota</taxon>
        <taxon>Sar</taxon>
        <taxon>Stramenopiles</taxon>
        <taxon>Oomycota</taxon>
        <taxon>Peronosporomycetes</taxon>
        <taxon>Peronosporales</taxon>
        <taxon>Peronosporaceae</taxon>
        <taxon>Peronospora</taxon>
    </lineage>
</organism>
<dbReference type="Proteomes" id="UP001162060">
    <property type="component" value="Unassembled WGS sequence"/>
</dbReference>
<gene>
    <name evidence="2" type="ORF">PM001_LOCUS25367</name>
</gene>
<name>A0AAV1V3G1_9STRA</name>
<evidence type="ECO:0000313" key="3">
    <source>
        <dbReference type="Proteomes" id="UP001162060"/>
    </source>
</evidence>
<dbReference type="EMBL" id="CAKLBY020000256">
    <property type="protein sequence ID" value="CAK7940217.1"/>
    <property type="molecule type" value="Genomic_DNA"/>
</dbReference>
<keyword evidence="1" id="KW-0472">Membrane</keyword>
<evidence type="ECO:0000256" key="1">
    <source>
        <dbReference type="SAM" id="Phobius"/>
    </source>
</evidence>
<protein>
    <submittedName>
        <fullName evidence="2">Uncharacterized protein</fullName>
    </submittedName>
</protein>
<comment type="caution">
    <text evidence="2">The sequence shown here is derived from an EMBL/GenBank/DDBJ whole genome shotgun (WGS) entry which is preliminary data.</text>
</comment>
<accession>A0AAV1V3G1</accession>
<evidence type="ECO:0000313" key="2">
    <source>
        <dbReference type="EMBL" id="CAK7940217.1"/>
    </source>
</evidence>
<dbReference type="AlphaFoldDB" id="A0AAV1V3G1"/>
<feature type="transmembrane region" description="Helical" evidence="1">
    <location>
        <begin position="183"/>
        <end position="205"/>
    </location>
</feature>
<keyword evidence="1" id="KW-1133">Transmembrane helix</keyword>
<proteinExistence type="predicted"/>
<sequence length="328" mass="36538">MKCRLLAIRFRSSKESTKPLGLKDGVNIASGLSPFMQMLTAYMVLSISAMGVIARYKSRDATQDENVRIFNMAKRAVVKDRRVFEIVGYPKKFEQLEQLDEQGAPIELKSSEGSFKITGDKGSLIVHYRQRVHEQDDDSSDIVTFDELGVEREDGTRFSALESFLQNQGVVTHQKSESLGKKMFVPVVGGLLIGGVASFFAIRILRNRPFYVHKLVLDHVNNHETARTLIGHPIKSDRSNFVGVLTTEVANYTIPCSGPKGSGTLFVKAFKKVDTDEKLENGKDRVMATPGTSWKFSTLVLSVGRNEKRKVKNAKTVNLLNNGNLPLE</sequence>